<evidence type="ECO:0000313" key="1">
    <source>
        <dbReference type="EMBL" id="KAH3688112.1"/>
    </source>
</evidence>
<sequence length="95" mass="10509">MSVFGASDLTLNCNNSKSLDLLTPHVRSMDLRGFKLVSPSRFLVSTKHFLSSSDVERMIKSAGHSSLLCNLTISPTLRSFQECLANLNFFDCCCC</sequence>
<reference evidence="1" key="1">
    <citation type="journal article" date="2021" name="Open Biol.">
        <title>Shared evolutionary footprints suggest mitochondrial oxidative damage underlies multiple complex I losses in fungi.</title>
        <authorList>
            <person name="Schikora-Tamarit M.A."/>
            <person name="Marcet-Houben M."/>
            <person name="Nosek J."/>
            <person name="Gabaldon T."/>
        </authorList>
    </citation>
    <scope>NUCLEOTIDE SEQUENCE</scope>
    <source>
        <strain evidence="1">CBS2887</strain>
    </source>
</reference>
<accession>A0A9P8QBQ9</accession>
<dbReference type="Proteomes" id="UP000774326">
    <property type="component" value="Unassembled WGS sequence"/>
</dbReference>
<dbReference type="EMBL" id="JAEUBG010000519">
    <property type="protein sequence ID" value="KAH3688112.1"/>
    <property type="molecule type" value="Genomic_DNA"/>
</dbReference>
<proteinExistence type="predicted"/>
<evidence type="ECO:0000313" key="2">
    <source>
        <dbReference type="Proteomes" id="UP000774326"/>
    </source>
</evidence>
<protein>
    <submittedName>
        <fullName evidence="1">Uncharacterized protein</fullName>
    </submittedName>
</protein>
<name>A0A9P8QBQ9_WICPI</name>
<reference evidence="1" key="2">
    <citation type="submission" date="2021-01" db="EMBL/GenBank/DDBJ databases">
        <authorList>
            <person name="Schikora-Tamarit M.A."/>
        </authorList>
    </citation>
    <scope>NUCLEOTIDE SEQUENCE</scope>
    <source>
        <strain evidence="1">CBS2887</strain>
    </source>
</reference>
<gene>
    <name evidence="1" type="ORF">WICPIJ_000883</name>
</gene>
<keyword evidence="2" id="KW-1185">Reference proteome</keyword>
<dbReference type="AlphaFoldDB" id="A0A9P8QBQ9"/>
<comment type="caution">
    <text evidence="1">The sequence shown here is derived from an EMBL/GenBank/DDBJ whole genome shotgun (WGS) entry which is preliminary data.</text>
</comment>
<organism evidence="1 2">
    <name type="scientific">Wickerhamomyces pijperi</name>
    <name type="common">Yeast</name>
    <name type="synonym">Pichia pijperi</name>
    <dbReference type="NCBI Taxonomy" id="599730"/>
    <lineage>
        <taxon>Eukaryota</taxon>
        <taxon>Fungi</taxon>
        <taxon>Dikarya</taxon>
        <taxon>Ascomycota</taxon>
        <taxon>Saccharomycotina</taxon>
        <taxon>Saccharomycetes</taxon>
        <taxon>Phaffomycetales</taxon>
        <taxon>Wickerhamomycetaceae</taxon>
        <taxon>Wickerhamomyces</taxon>
    </lineage>
</organism>